<evidence type="ECO:0000313" key="3">
    <source>
        <dbReference type="Proteomes" id="UP000029488"/>
    </source>
</evidence>
<dbReference type="InterPro" id="IPR004038">
    <property type="entry name" value="Ribosomal_eL8/eL30/eS12/Gad45"/>
</dbReference>
<protein>
    <submittedName>
        <fullName evidence="2">LSU ribosomal protein L7AE</fullName>
    </submittedName>
</protein>
<dbReference type="AlphaFoldDB" id="A0A089QEV2"/>
<dbReference type="GO" id="GO:0005840">
    <property type="term" value="C:ribosome"/>
    <property type="evidence" value="ECO:0007669"/>
    <property type="project" value="UniProtKB-KW"/>
</dbReference>
<evidence type="ECO:0000313" key="2">
    <source>
        <dbReference type="EMBL" id="AIR10313.1"/>
    </source>
</evidence>
<dbReference type="SUPFAM" id="SSF55315">
    <property type="entry name" value="L30e-like"/>
    <property type="match status" value="1"/>
</dbReference>
<evidence type="ECO:0000259" key="1">
    <source>
        <dbReference type="Pfam" id="PF01248"/>
    </source>
</evidence>
<dbReference type="KEGG" id="lsj:LSJ_0618"/>
<accession>A0A089QEV2</accession>
<dbReference type="Pfam" id="PF01248">
    <property type="entry name" value="Ribosomal_L7Ae"/>
    <property type="match status" value="1"/>
</dbReference>
<reference evidence="2 3" key="1">
    <citation type="journal article" date="2014" name="BMC Genomics">
        <title>Unusual genome complexity in Lactobacillus salivarius JCM1046.</title>
        <authorList>
            <person name="Raftis E.J."/>
            <person name="Forde B.M."/>
            <person name="Claesson M.J."/>
            <person name="O'Toole P.W."/>
        </authorList>
    </citation>
    <scope>NUCLEOTIDE SEQUENCE [LARGE SCALE GENOMIC DNA]</scope>
    <source>
        <strain evidence="2 3">JCM1046</strain>
    </source>
</reference>
<keyword evidence="2" id="KW-0689">Ribosomal protein</keyword>
<keyword evidence="2" id="KW-0687">Ribonucleoprotein</keyword>
<dbReference type="Proteomes" id="UP000029488">
    <property type="component" value="Chromosome"/>
</dbReference>
<organism evidence="2 3">
    <name type="scientific">Ligilactobacillus salivarius</name>
    <dbReference type="NCBI Taxonomy" id="1624"/>
    <lineage>
        <taxon>Bacteria</taxon>
        <taxon>Bacillati</taxon>
        <taxon>Bacillota</taxon>
        <taxon>Bacilli</taxon>
        <taxon>Lactobacillales</taxon>
        <taxon>Lactobacillaceae</taxon>
        <taxon>Ligilactobacillus</taxon>
    </lineage>
</organism>
<name>A0A089QEV2_9LACO</name>
<dbReference type="EMBL" id="CP007646">
    <property type="protein sequence ID" value="AIR10313.1"/>
    <property type="molecule type" value="Genomic_DNA"/>
</dbReference>
<feature type="domain" description="Ribosomal protein eL8/eL30/eS12/Gadd45" evidence="1">
    <location>
        <begin position="9"/>
        <end position="90"/>
    </location>
</feature>
<dbReference type="InterPro" id="IPR029064">
    <property type="entry name" value="Ribosomal_eL30-like_sf"/>
</dbReference>
<dbReference type="Gene3D" id="3.30.1330.30">
    <property type="match status" value="1"/>
</dbReference>
<sequence length="103" mass="11511">MVMENRIKVLNLLGLARRASKLVTGQELVLSRIRSNKVNIVFVASDSGKNSLKQFTDKCKSYNVFLCKSFTKEELSSAIGQKRSVIAVNDIGFANRMKELLSD</sequence>
<proteinExistence type="predicted"/>
<gene>
    <name evidence="2" type="primary">rPL</name>
    <name evidence="2" type="ORF">LSJ_0618</name>
</gene>